<gene>
    <name evidence="2" type="ORF">HMPREF9098_2382</name>
</gene>
<dbReference type="Proteomes" id="UP000004088">
    <property type="component" value="Unassembled WGS sequence"/>
</dbReference>
<keyword evidence="3" id="KW-1185">Reference proteome</keyword>
<protein>
    <submittedName>
        <fullName evidence="2">Uncharacterized protein</fullName>
    </submittedName>
</protein>
<proteinExistence type="predicted"/>
<dbReference type="AlphaFoldDB" id="F0F2N6"/>
<comment type="caution">
    <text evidence="2">The sequence shown here is derived from an EMBL/GenBank/DDBJ whole genome shotgun (WGS) entry which is preliminary data.</text>
</comment>
<dbReference type="HOGENOM" id="CLU_3290972_0_0_4"/>
<name>F0F2N6_9NEIS</name>
<evidence type="ECO:0000313" key="3">
    <source>
        <dbReference type="Proteomes" id="UP000004088"/>
    </source>
</evidence>
<dbReference type="EMBL" id="AEWV01000045">
    <property type="protein sequence ID" value="EGC16213.1"/>
    <property type="molecule type" value="Genomic_DNA"/>
</dbReference>
<feature type="region of interest" description="Disordered" evidence="1">
    <location>
        <begin position="1"/>
        <end position="21"/>
    </location>
</feature>
<accession>F0F2N6</accession>
<evidence type="ECO:0000256" key="1">
    <source>
        <dbReference type="SAM" id="MobiDB-lite"/>
    </source>
</evidence>
<evidence type="ECO:0000313" key="2">
    <source>
        <dbReference type="EMBL" id="EGC16213.1"/>
    </source>
</evidence>
<reference evidence="2 3" key="1">
    <citation type="submission" date="2011-01" db="EMBL/GenBank/DDBJ databases">
        <authorList>
            <person name="Muzny D."/>
            <person name="Qin X."/>
            <person name="Deng J."/>
            <person name="Jiang H."/>
            <person name="Liu Y."/>
            <person name="Qu J."/>
            <person name="Song X.-Z."/>
            <person name="Zhang L."/>
            <person name="Thornton R."/>
            <person name="Coyle M."/>
            <person name="Francisco L."/>
            <person name="Jackson L."/>
            <person name="Javaid M."/>
            <person name="Korchina V."/>
            <person name="Kovar C."/>
            <person name="Mata R."/>
            <person name="Mathew T."/>
            <person name="Ngo R."/>
            <person name="Nguyen L."/>
            <person name="Nguyen N."/>
            <person name="Okwuonu G."/>
            <person name="Ongeri F."/>
            <person name="Pham C."/>
            <person name="Simmons D."/>
            <person name="Wilczek-Boney K."/>
            <person name="Hale W."/>
            <person name="Jakkamsetti A."/>
            <person name="Pham P."/>
            <person name="Ruth R."/>
            <person name="San Lucas F."/>
            <person name="Warren J."/>
            <person name="Zhang J."/>
            <person name="Zhao Z."/>
            <person name="Zhou C."/>
            <person name="Zhu D."/>
            <person name="Lee S."/>
            <person name="Bess C."/>
            <person name="Blankenburg K."/>
            <person name="Forbes L."/>
            <person name="Fu Q."/>
            <person name="Gubbala S."/>
            <person name="Hirani K."/>
            <person name="Jayaseelan J.C."/>
            <person name="Lara F."/>
            <person name="Munidasa M."/>
            <person name="Palculict T."/>
            <person name="Patil S."/>
            <person name="Pu L.-L."/>
            <person name="Saada N."/>
            <person name="Tang L."/>
            <person name="Weissenberger G."/>
            <person name="Zhu Y."/>
            <person name="Hemphill L."/>
            <person name="Shang Y."/>
            <person name="Youmans B."/>
            <person name="Ayvaz T."/>
            <person name="Ross M."/>
            <person name="Santibanez J."/>
            <person name="Aqrawi P."/>
            <person name="Gross S."/>
            <person name="Joshi V."/>
            <person name="Fowler G."/>
            <person name="Nazareth L."/>
            <person name="Reid J."/>
            <person name="Worley K."/>
            <person name="Petrosino J."/>
            <person name="Highlander S."/>
            <person name="Gibbs R."/>
        </authorList>
    </citation>
    <scope>NUCLEOTIDE SEQUENCE [LARGE SCALE GENOMIC DNA]</scope>
    <source>
        <strain evidence="2 3">ATCC 33394</strain>
    </source>
</reference>
<sequence length="40" mass="4444">MQPASKAACTRRSPYSGNKKPLLSHRSGFYIYVMTLTKPG</sequence>
<organism evidence="2 3">
    <name type="scientific">Kingella denitrificans ATCC 33394</name>
    <dbReference type="NCBI Taxonomy" id="888741"/>
    <lineage>
        <taxon>Bacteria</taxon>
        <taxon>Pseudomonadati</taxon>
        <taxon>Pseudomonadota</taxon>
        <taxon>Betaproteobacteria</taxon>
        <taxon>Neisseriales</taxon>
        <taxon>Neisseriaceae</taxon>
        <taxon>Kingella</taxon>
    </lineage>
</organism>